<dbReference type="PROSITE" id="PS51012">
    <property type="entry name" value="ABC_TM2"/>
    <property type="match status" value="1"/>
</dbReference>
<evidence type="ECO:0000256" key="3">
    <source>
        <dbReference type="ARBA" id="ARBA00022448"/>
    </source>
</evidence>
<dbReference type="PANTHER" id="PTHR30294">
    <property type="entry name" value="MEMBRANE COMPONENT OF ABC TRANSPORTER YHHJ-RELATED"/>
    <property type="match status" value="1"/>
</dbReference>
<evidence type="ECO:0000256" key="7">
    <source>
        <dbReference type="ARBA" id="ARBA00023136"/>
    </source>
</evidence>
<keyword evidence="3" id="KW-0813">Transport</keyword>
<gene>
    <name evidence="10" type="ORF">Tfer_2972</name>
</gene>
<dbReference type="AlphaFoldDB" id="A0A0L6VYR5"/>
<proteinExistence type="inferred from homology"/>
<evidence type="ECO:0000313" key="10">
    <source>
        <dbReference type="EMBL" id="KNZ68452.1"/>
    </source>
</evidence>
<dbReference type="RefSeq" id="WP_052218936.1">
    <property type="nucleotide sequence ID" value="NZ_LGTE01000030.1"/>
</dbReference>
<organism evidence="10 11">
    <name type="scientific">Thermincola ferriacetica</name>
    <dbReference type="NCBI Taxonomy" id="281456"/>
    <lineage>
        <taxon>Bacteria</taxon>
        <taxon>Bacillati</taxon>
        <taxon>Bacillota</taxon>
        <taxon>Clostridia</taxon>
        <taxon>Eubacteriales</taxon>
        <taxon>Thermincolaceae</taxon>
        <taxon>Thermincola</taxon>
    </lineage>
</organism>
<sequence>MLRILLEAAGEEWTGLLSRKRDLLVLIGGPILYLVLFGFLYWQNVVNHIDTVIWDQDNTSLSRMVTDSFRDTDRFNIVGNVASQEELREALDTGKARAGIVIPRDFMKDVKKQHTSEILVCIDGTNMIISNAVVSSALEVVQTLSAGVSIKTIEGSGVLPEKAQKTVLPISFRPRIWYNPTFSYSNFLLFGLLGTAIQQILLLFTSITLTREKNNRHLAHMNLAETGAYILGKSLPYVVINYANLNFILALLIFGFGLTFKGSVLLTLLLGAVFVTALVALGVFLSIVCKNELEATQTSMLIAVPSFLVSGFTWPLQAMPLPVMILARILPLTYFVNALRDIALKGVGLEVIGSSILYLAGLIVVFYPLSVVTFKRSLSKNIGAPLAGETYTG</sequence>
<feature type="transmembrane region" description="Helical" evidence="8">
    <location>
        <begin position="187"/>
        <end position="209"/>
    </location>
</feature>
<feature type="transmembrane region" description="Helical" evidence="8">
    <location>
        <begin position="351"/>
        <end position="369"/>
    </location>
</feature>
<reference evidence="11" key="1">
    <citation type="submission" date="2015-07" db="EMBL/GenBank/DDBJ databases">
        <title>Complete Genome of Thermincola ferriacetica strain Z-0001T.</title>
        <authorList>
            <person name="Lusk B."/>
            <person name="Badalamenti J.P."/>
            <person name="Parameswaran P."/>
            <person name="Bond D.R."/>
            <person name="Torres C.I."/>
        </authorList>
    </citation>
    <scope>NUCLEOTIDE SEQUENCE [LARGE SCALE GENOMIC DNA]</scope>
    <source>
        <strain evidence="11">Z-0001</strain>
    </source>
</reference>
<dbReference type="GO" id="GO:0005886">
    <property type="term" value="C:plasma membrane"/>
    <property type="evidence" value="ECO:0007669"/>
    <property type="project" value="UniProtKB-SubCell"/>
</dbReference>
<evidence type="ECO:0000313" key="11">
    <source>
        <dbReference type="Proteomes" id="UP000037175"/>
    </source>
</evidence>
<feature type="domain" description="ABC transmembrane type-2" evidence="9">
    <location>
        <begin position="152"/>
        <end position="377"/>
    </location>
</feature>
<feature type="transmembrane region" description="Helical" evidence="8">
    <location>
        <begin position="264"/>
        <end position="288"/>
    </location>
</feature>
<comment type="similarity">
    <text evidence="2">Belongs to the ABC-2 integral membrane protein family.</text>
</comment>
<dbReference type="GO" id="GO:0140359">
    <property type="term" value="F:ABC-type transporter activity"/>
    <property type="evidence" value="ECO:0007669"/>
    <property type="project" value="InterPro"/>
</dbReference>
<evidence type="ECO:0000256" key="4">
    <source>
        <dbReference type="ARBA" id="ARBA00022475"/>
    </source>
</evidence>
<comment type="subcellular location">
    <subcellularLocation>
        <location evidence="1">Cell membrane</location>
        <topology evidence="1">Multi-pass membrane protein</topology>
    </subcellularLocation>
</comment>
<dbReference type="InterPro" id="IPR047817">
    <property type="entry name" value="ABC2_TM_bact-type"/>
</dbReference>
<evidence type="ECO:0000256" key="2">
    <source>
        <dbReference type="ARBA" id="ARBA00007783"/>
    </source>
</evidence>
<keyword evidence="4" id="KW-1003">Cell membrane</keyword>
<keyword evidence="7 8" id="KW-0472">Membrane</keyword>
<dbReference type="EMBL" id="LGTE01000030">
    <property type="protein sequence ID" value="KNZ68452.1"/>
    <property type="molecule type" value="Genomic_DNA"/>
</dbReference>
<feature type="transmembrane region" description="Helical" evidence="8">
    <location>
        <begin position="239"/>
        <end position="258"/>
    </location>
</feature>
<dbReference type="Proteomes" id="UP000037175">
    <property type="component" value="Unassembled WGS sequence"/>
</dbReference>
<dbReference type="Gene3D" id="3.40.1710.10">
    <property type="entry name" value="abc type-2 transporter like domain"/>
    <property type="match status" value="1"/>
</dbReference>
<dbReference type="Pfam" id="PF12698">
    <property type="entry name" value="ABC2_membrane_3"/>
    <property type="match status" value="1"/>
</dbReference>
<comment type="caution">
    <text evidence="10">The sequence shown here is derived from an EMBL/GenBank/DDBJ whole genome shotgun (WGS) entry which is preliminary data.</text>
</comment>
<evidence type="ECO:0000256" key="5">
    <source>
        <dbReference type="ARBA" id="ARBA00022692"/>
    </source>
</evidence>
<evidence type="ECO:0000259" key="9">
    <source>
        <dbReference type="PROSITE" id="PS51012"/>
    </source>
</evidence>
<dbReference type="InterPro" id="IPR013525">
    <property type="entry name" value="ABC2_TM"/>
</dbReference>
<keyword evidence="6 8" id="KW-1133">Transmembrane helix</keyword>
<evidence type="ECO:0000256" key="8">
    <source>
        <dbReference type="SAM" id="Phobius"/>
    </source>
</evidence>
<evidence type="ECO:0000256" key="6">
    <source>
        <dbReference type="ARBA" id="ARBA00022989"/>
    </source>
</evidence>
<evidence type="ECO:0000256" key="1">
    <source>
        <dbReference type="ARBA" id="ARBA00004651"/>
    </source>
</evidence>
<keyword evidence="11" id="KW-1185">Reference proteome</keyword>
<protein>
    <submittedName>
        <fullName evidence="10">ABC transporter</fullName>
    </submittedName>
</protein>
<feature type="transmembrane region" description="Helical" evidence="8">
    <location>
        <begin position="23"/>
        <end position="42"/>
    </location>
</feature>
<keyword evidence="5 8" id="KW-0812">Transmembrane</keyword>
<dbReference type="PANTHER" id="PTHR30294:SF29">
    <property type="entry name" value="MULTIDRUG ABC TRANSPORTER PERMEASE YBHS-RELATED"/>
    <property type="match status" value="1"/>
</dbReference>
<dbReference type="InterPro" id="IPR051449">
    <property type="entry name" value="ABC-2_transporter_component"/>
</dbReference>
<name>A0A0L6VYR5_9FIRM</name>
<accession>A0A0L6VYR5</accession>